<gene>
    <name evidence="2" type="primary">ypt5</name>
    <name evidence="2" type="ORF">TRFO_15823</name>
</gene>
<evidence type="ECO:0000313" key="3">
    <source>
        <dbReference type="Proteomes" id="UP000179807"/>
    </source>
</evidence>
<accession>A0A1J4KRN1</accession>
<evidence type="ECO:0000256" key="1">
    <source>
        <dbReference type="ARBA" id="ARBA00022741"/>
    </source>
</evidence>
<name>A0A1J4KRN1_9EUKA</name>
<dbReference type="SUPFAM" id="SSF52540">
    <property type="entry name" value="P-loop containing nucleoside triphosphate hydrolases"/>
    <property type="match status" value="1"/>
</dbReference>
<dbReference type="GO" id="GO:0005525">
    <property type="term" value="F:GTP binding"/>
    <property type="evidence" value="ECO:0007669"/>
    <property type="project" value="InterPro"/>
</dbReference>
<dbReference type="PROSITE" id="PS51421">
    <property type="entry name" value="RAS"/>
    <property type="match status" value="1"/>
</dbReference>
<dbReference type="CDD" id="cd00154">
    <property type="entry name" value="Rab"/>
    <property type="match status" value="1"/>
</dbReference>
<dbReference type="RefSeq" id="XP_068367063.1">
    <property type="nucleotide sequence ID" value="XM_068498606.1"/>
</dbReference>
<dbReference type="FunFam" id="3.40.50.300:FF:000808">
    <property type="entry name" value="Small GTP-binding protein, putative"/>
    <property type="match status" value="1"/>
</dbReference>
<dbReference type="PANTHER" id="PTHR47978">
    <property type="match status" value="1"/>
</dbReference>
<keyword evidence="3" id="KW-1185">Reference proteome</keyword>
<proteinExistence type="predicted"/>
<dbReference type="OrthoDB" id="63533at2759"/>
<keyword evidence="1" id="KW-0547">Nucleotide-binding</keyword>
<dbReference type="Pfam" id="PF00071">
    <property type="entry name" value="Ras"/>
    <property type="match status" value="1"/>
</dbReference>
<dbReference type="GeneID" id="94833310"/>
<protein>
    <submittedName>
        <fullName evidence="2">GTP-binding protein ypt5</fullName>
    </submittedName>
</protein>
<dbReference type="Gene3D" id="3.40.50.300">
    <property type="entry name" value="P-loop containing nucleotide triphosphate hydrolases"/>
    <property type="match status" value="1"/>
</dbReference>
<dbReference type="NCBIfam" id="TIGR00231">
    <property type="entry name" value="small_GTP"/>
    <property type="match status" value="1"/>
</dbReference>
<dbReference type="InterPro" id="IPR001806">
    <property type="entry name" value="Small_GTPase"/>
</dbReference>
<dbReference type="PROSITE" id="PS51419">
    <property type="entry name" value="RAB"/>
    <property type="match status" value="1"/>
</dbReference>
<dbReference type="InterPro" id="IPR005225">
    <property type="entry name" value="Small_GTP-bd"/>
</dbReference>
<dbReference type="SMART" id="SM00175">
    <property type="entry name" value="RAB"/>
    <property type="match status" value="1"/>
</dbReference>
<dbReference type="Proteomes" id="UP000179807">
    <property type="component" value="Unassembled WGS sequence"/>
</dbReference>
<dbReference type="GO" id="GO:0003924">
    <property type="term" value="F:GTPase activity"/>
    <property type="evidence" value="ECO:0007669"/>
    <property type="project" value="InterPro"/>
</dbReference>
<organism evidence="2 3">
    <name type="scientific">Tritrichomonas foetus</name>
    <dbReference type="NCBI Taxonomy" id="1144522"/>
    <lineage>
        <taxon>Eukaryota</taxon>
        <taxon>Metamonada</taxon>
        <taxon>Parabasalia</taxon>
        <taxon>Tritrichomonadida</taxon>
        <taxon>Tritrichomonadidae</taxon>
        <taxon>Tritrichomonas</taxon>
    </lineage>
</organism>
<dbReference type="VEuPathDB" id="TrichDB:TRFO_15823"/>
<dbReference type="PRINTS" id="PR00449">
    <property type="entry name" value="RASTRNSFRMNG"/>
</dbReference>
<dbReference type="SMART" id="SM00173">
    <property type="entry name" value="RAS"/>
    <property type="match status" value="1"/>
</dbReference>
<dbReference type="InterPro" id="IPR027417">
    <property type="entry name" value="P-loop_NTPase"/>
</dbReference>
<evidence type="ECO:0000313" key="2">
    <source>
        <dbReference type="EMBL" id="OHT13927.1"/>
    </source>
</evidence>
<reference evidence="2" key="1">
    <citation type="submission" date="2016-10" db="EMBL/GenBank/DDBJ databases">
        <authorList>
            <person name="Benchimol M."/>
            <person name="Almeida L.G."/>
            <person name="Vasconcelos A.T."/>
            <person name="Perreira-Neves A."/>
            <person name="Rosa I.A."/>
            <person name="Tasca T."/>
            <person name="Bogo M.R."/>
            <person name="de Souza W."/>
        </authorList>
    </citation>
    <scope>NUCLEOTIDE SEQUENCE [LARGE SCALE GENOMIC DNA]</scope>
    <source>
        <strain evidence="2">K</strain>
    </source>
</reference>
<comment type="caution">
    <text evidence="2">The sequence shown here is derived from an EMBL/GenBank/DDBJ whole genome shotgun (WGS) entry which is preliminary data.</text>
</comment>
<dbReference type="SMART" id="SM00174">
    <property type="entry name" value="RHO"/>
    <property type="match status" value="1"/>
</dbReference>
<sequence length="188" mass="20759">MKKTADYKVILVGDTSVGKTSIIMRFQHDVFNPNHLETVGASFITKQVDVLGSPANLNIWDTAGQEKYRSLVPMYTRNASTAVIVFDLTNPQSLTILQSWHQQVKEEAPENCKIVFVGNKLDLQATVDRDSIGKYAADQGVDVFYVSALSGQGINELFEYITKSLPSTRYSPTTETISLGNGQKKSCC</sequence>
<dbReference type="EMBL" id="MLAK01000451">
    <property type="protein sequence ID" value="OHT13927.1"/>
    <property type="molecule type" value="Genomic_DNA"/>
</dbReference>
<dbReference type="AlphaFoldDB" id="A0A1J4KRN1"/>